<evidence type="ECO:0000313" key="1">
    <source>
        <dbReference type="EMBL" id="RNA13331.1"/>
    </source>
</evidence>
<feature type="non-terminal residue" evidence="1">
    <location>
        <position position="1"/>
    </location>
</feature>
<sequence>ISFLNQAENISLKKIKIIAENISLKKIKIIIIFKMALIRYSNILLTSLRASANLSWRFSTNAFK</sequence>
<accession>A0A3M7QQH6</accession>
<protein>
    <submittedName>
        <fullName evidence="1">Uncharacterized protein</fullName>
    </submittedName>
</protein>
<reference evidence="1 2" key="1">
    <citation type="journal article" date="2018" name="Sci. Rep.">
        <title>Genomic signatures of local adaptation to the degree of environmental predictability in rotifers.</title>
        <authorList>
            <person name="Franch-Gras L."/>
            <person name="Hahn C."/>
            <person name="Garcia-Roger E.M."/>
            <person name="Carmona M.J."/>
            <person name="Serra M."/>
            <person name="Gomez A."/>
        </authorList>
    </citation>
    <scope>NUCLEOTIDE SEQUENCE [LARGE SCALE GENOMIC DNA]</scope>
    <source>
        <strain evidence="1">HYR1</strain>
    </source>
</reference>
<gene>
    <name evidence="1" type="ORF">BpHYR1_043290</name>
</gene>
<dbReference type="EMBL" id="REGN01005442">
    <property type="protein sequence ID" value="RNA13331.1"/>
    <property type="molecule type" value="Genomic_DNA"/>
</dbReference>
<name>A0A3M7QQH6_BRAPC</name>
<evidence type="ECO:0000313" key="2">
    <source>
        <dbReference type="Proteomes" id="UP000276133"/>
    </source>
</evidence>
<dbReference type="AlphaFoldDB" id="A0A3M7QQH6"/>
<proteinExistence type="predicted"/>
<comment type="caution">
    <text evidence="1">The sequence shown here is derived from an EMBL/GenBank/DDBJ whole genome shotgun (WGS) entry which is preliminary data.</text>
</comment>
<keyword evidence="2" id="KW-1185">Reference proteome</keyword>
<organism evidence="1 2">
    <name type="scientific">Brachionus plicatilis</name>
    <name type="common">Marine rotifer</name>
    <name type="synonym">Brachionus muelleri</name>
    <dbReference type="NCBI Taxonomy" id="10195"/>
    <lineage>
        <taxon>Eukaryota</taxon>
        <taxon>Metazoa</taxon>
        <taxon>Spiralia</taxon>
        <taxon>Gnathifera</taxon>
        <taxon>Rotifera</taxon>
        <taxon>Eurotatoria</taxon>
        <taxon>Monogononta</taxon>
        <taxon>Pseudotrocha</taxon>
        <taxon>Ploima</taxon>
        <taxon>Brachionidae</taxon>
        <taxon>Brachionus</taxon>
    </lineage>
</organism>
<feature type="non-terminal residue" evidence="1">
    <location>
        <position position="64"/>
    </location>
</feature>
<dbReference type="Proteomes" id="UP000276133">
    <property type="component" value="Unassembled WGS sequence"/>
</dbReference>